<evidence type="ECO:0000313" key="2">
    <source>
        <dbReference type="Proteomes" id="UP000014003"/>
    </source>
</evidence>
<dbReference type="HOGENOM" id="CLU_1286596_0_0_9"/>
<dbReference type="Proteomes" id="UP000014003">
    <property type="component" value="Unassembled WGS sequence"/>
</dbReference>
<protein>
    <submittedName>
        <fullName evidence="1">Uncharacterized protein</fullName>
    </submittedName>
</protein>
<sequence length="214" mass="24815">MKELTELKTMKKAELVQFMVDEFGYEESDVKSLTIPKLIKAIQESQTEMAEIERDIKRGSAPKMRQIDRERMITIMNGTMGHVEYTSSKTGETWAFTDYGQTNEMSVGELITVKNQFPRYLRDNWFIMLDDEVVNYLGYSELYKRVLNEKQLEEFFELDVEEMVAIMKKAPLGMAQLIAGMSTRKFESGELKDIYKIKAIQDTLGITIDIDTIQ</sequence>
<organism evidence="1 2">
    <name type="scientific">Bacillus cereus HuA3-9</name>
    <dbReference type="NCBI Taxonomy" id="1053205"/>
    <lineage>
        <taxon>Bacteria</taxon>
        <taxon>Bacillati</taxon>
        <taxon>Bacillota</taxon>
        <taxon>Bacilli</taxon>
        <taxon>Bacillales</taxon>
        <taxon>Bacillaceae</taxon>
        <taxon>Bacillus</taxon>
        <taxon>Bacillus cereus group</taxon>
    </lineage>
</organism>
<accession>R8CIL3</accession>
<dbReference type="EMBL" id="AHDZ01000070">
    <property type="protein sequence ID" value="EOO11471.1"/>
    <property type="molecule type" value="Genomic_DNA"/>
</dbReference>
<gene>
    <name evidence="1" type="ORF">IGA_05747</name>
</gene>
<dbReference type="AlphaFoldDB" id="R8CIL3"/>
<dbReference type="PATRIC" id="fig|1053205.3.peg.5787"/>
<reference evidence="1 2" key="1">
    <citation type="submission" date="2012-12" db="EMBL/GenBank/DDBJ databases">
        <title>The Genome Sequence of Bacillus cereus HuA3-9.</title>
        <authorList>
            <consortium name="The Broad Institute Genome Sequencing Platform"/>
            <consortium name="The Broad Institute Genome Sequencing Center for Infectious Disease"/>
            <person name="Feldgarden M."/>
            <person name="Van der Auwera G.A."/>
            <person name="Mahillon J."/>
            <person name="Duprez V."/>
            <person name="Timmery S."/>
            <person name="Mattelet C."/>
            <person name="Dierick K."/>
            <person name="Sun M."/>
            <person name="Yu Z."/>
            <person name="Zhu L."/>
            <person name="Hu X."/>
            <person name="Shank E.B."/>
            <person name="Swiecicka I."/>
            <person name="Hansen B.M."/>
            <person name="Andrup L."/>
            <person name="Walker B."/>
            <person name="Young S.K."/>
            <person name="Zeng Q."/>
            <person name="Gargeya S."/>
            <person name="Fitzgerald M."/>
            <person name="Haas B."/>
            <person name="Abouelleil A."/>
            <person name="Alvarado L."/>
            <person name="Arachchi H.M."/>
            <person name="Berlin A.M."/>
            <person name="Chapman S.B."/>
            <person name="Dewar J."/>
            <person name="Goldberg J."/>
            <person name="Griggs A."/>
            <person name="Gujja S."/>
            <person name="Hansen M."/>
            <person name="Howarth C."/>
            <person name="Imamovic A."/>
            <person name="Larimer J."/>
            <person name="McCowan C."/>
            <person name="Murphy C."/>
            <person name="Neiman D."/>
            <person name="Pearson M."/>
            <person name="Priest M."/>
            <person name="Roberts A."/>
            <person name="Saif S."/>
            <person name="Shea T."/>
            <person name="Sisk P."/>
            <person name="Sykes S."/>
            <person name="Wortman J."/>
            <person name="Nusbaum C."/>
            <person name="Birren B."/>
        </authorList>
    </citation>
    <scope>NUCLEOTIDE SEQUENCE [LARGE SCALE GENOMIC DNA]</scope>
    <source>
        <strain evidence="1 2">HuA3-9</strain>
    </source>
</reference>
<name>R8CIL3_BACCE</name>
<proteinExistence type="predicted"/>
<dbReference type="RefSeq" id="WP_016094967.1">
    <property type="nucleotide sequence ID" value="NZ_KB976126.1"/>
</dbReference>
<comment type="caution">
    <text evidence="1">The sequence shown here is derived from an EMBL/GenBank/DDBJ whole genome shotgun (WGS) entry which is preliminary data.</text>
</comment>
<evidence type="ECO:0000313" key="1">
    <source>
        <dbReference type="EMBL" id="EOO11471.1"/>
    </source>
</evidence>